<dbReference type="AlphaFoldDB" id="A0A5M3Q213"/>
<accession>A0A5M3Q213</accession>
<reference evidence="2 3" key="1">
    <citation type="journal article" date="2019" name="J. Gen. Appl. Microbiol.">
        <title>Aerobic degradation of cis-dichloroethene by the marine bacterium Marinobacter salsuginis strain 5N-3.</title>
        <authorList>
            <person name="Inoue Y."/>
            <person name="Fukunaga Y."/>
            <person name="Katsumata H."/>
            <person name="Ohji S."/>
            <person name="Hosoyama A."/>
            <person name="Mori K."/>
            <person name="Ando K."/>
        </authorList>
    </citation>
    <scope>NUCLEOTIDE SEQUENCE [LARGE SCALE GENOMIC DNA]</scope>
    <source>
        <strain evidence="2 3">NBRC 109114</strain>
    </source>
</reference>
<feature type="chain" id="PRO_5024391434" description="Rap1a immunity protein domain-containing protein" evidence="1">
    <location>
        <begin position="24"/>
        <end position="143"/>
    </location>
</feature>
<evidence type="ECO:0000313" key="3">
    <source>
        <dbReference type="Proteomes" id="UP000387223"/>
    </source>
</evidence>
<keyword evidence="1" id="KW-0732">Signal</keyword>
<evidence type="ECO:0000256" key="1">
    <source>
        <dbReference type="SAM" id="SignalP"/>
    </source>
</evidence>
<dbReference type="RefSeq" id="WP_136630295.1">
    <property type="nucleotide sequence ID" value="NZ_BGZI01000020.1"/>
</dbReference>
<protein>
    <recommendedName>
        <fullName evidence="4">Rap1a immunity protein domain-containing protein</fullName>
    </recommendedName>
</protein>
<sequence length="143" mass="15652">MSRPFIFALTWLALIGASSPALAISVQDYFSIQEQASVQNVEQRQARNALNGVHAGLYDAFAAMLLAGDGKIYTANGPLICVEPGTQFRIQTIRDLIGQAVGTFERPALSAQALEEFPLGVHLLKELANKHPCTRSDRQENKR</sequence>
<evidence type="ECO:0008006" key="4">
    <source>
        <dbReference type="Google" id="ProtNLM"/>
    </source>
</evidence>
<dbReference type="Proteomes" id="UP000387223">
    <property type="component" value="Unassembled WGS sequence"/>
</dbReference>
<evidence type="ECO:0000313" key="2">
    <source>
        <dbReference type="EMBL" id="GBO89223.1"/>
    </source>
</evidence>
<comment type="caution">
    <text evidence="2">The sequence shown here is derived from an EMBL/GenBank/DDBJ whole genome shotgun (WGS) entry which is preliminary data.</text>
</comment>
<proteinExistence type="predicted"/>
<dbReference type="EMBL" id="BGZI01000020">
    <property type="protein sequence ID" value="GBO89223.1"/>
    <property type="molecule type" value="Genomic_DNA"/>
</dbReference>
<name>A0A5M3Q213_9GAMM</name>
<gene>
    <name evidence="2" type="ORF">MSSD14B_28910</name>
</gene>
<feature type="signal peptide" evidence="1">
    <location>
        <begin position="1"/>
        <end position="23"/>
    </location>
</feature>
<organism evidence="2 3">
    <name type="scientific">Marinobacter salsuginis</name>
    <dbReference type="NCBI Taxonomy" id="418719"/>
    <lineage>
        <taxon>Bacteria</taxon>
        <taxon>Pseudomonadati</taxon>
        <taxon>Pseudomonadota</taxon>
        <taxon>Gammaproteobacteria</taxon>
        <taxon>Pseudomonadales</taxon>
        <taxon>Marinobacteraceae</taxon>
        <taxon>Marinobacter</taxon>
    </lineage>
</organism>